<dbReference type="STRING" id="479432.Sros_4734"/>
<reference evidence="1 2" key="1">
    <citation type="journal article" date="2010" name="Stand. Genomic Sci.">
        <title>Complete genome sequence of Streptosporangium roseum type strain (NI 9100).</title>
        <authorList>
            <person name="Nolan M."/>
            <person name="Sikorski J."/>
            <person name="Jando M."/>
            <person name="Lucas S."/>
            <person name="Lapidus A."/>
            <person name="Glavina Del Rio T."/>
            <person name="Chen F."/>
            <person name="Tice H."/>
            <person name="Pitluck S."/>
            <person name="Cheng J.F."/>
            <person name="Chertkov O."/>
            <person name="Sims D."/>
            <person name="Meincke L."/>
            <person name="Brettin T."/>
            <person name="Han C."/>
            <person name="Detter J.C."/>
            <person name="Bruce D."/>
            <person name="Goodwin L."/>
            <person name="Land M."/>
            <person name="Hauser L."/>
            <person name="Chang Y.J."/>
            <person name="Jeffries C.D."/>
            <person name="Ivanova N."/>
            <person name="Mavromatis K."/>
            <person name="Mikhailova N."/>
            <person name="Chen A."/>
            <person name="Palaniappan K."/>
            <person name="Chain P."/>
            <person name="Rohde M."/>
            <person name="Goker M."/>
            <person name="Bristow J."/>
            <person name="Eisen J.A."/>
            <person name="Markowitz V."/>
            <person name="Hugenholtz P."/>
            <person name="Kyrpides N.C."/>
            <person name="Klenk H.P."/>
        </authorList>
    </citation>
    <scope>NUCLEOTIDE SEQUENCE [LARGE SCALE GENOMIC DNA]</scope>
    <source>
        <strain evidence="2">ATCC 12428 / DSM 43021 / JCM 3005 / NI 9100</strain>
    </source>
</reference>
<dbReference type="RefSeq" id="WP_012891314.1">
    <property type="nucleotide sequence ID" value="NC_013595.1"/>
</dbReference>
<accession>D2B551</accession>
<dbReference type="Proteomes" id="UP000002029">
    <property type="component" value="Chromosome"/>
</dbReference>
<dbReference type="KEGG" id="sro:Sros_4734"/>
<organism evidence="1 2">
    <name type="scientific">Streptosporangium roseum (strain ATCC 12428 / DSM 43021 / JCM 3005 / KCTC 9067 / NCIMB 10171 / NRRL 2505 / NI 9100)</name>
    <dbReference type="NCBI Taxonomy" id="479432"/>
    <lineage>
        <taxon>Bacteria</taxon>
        <taxon>Bacillati</taxon>
        <taxon>Actinomycetota</taxon>
        <taxon>Actinomycetes</taxon>
        <taxon>Streptosporangiales</taxon>
        <taxon>Streptosporangiaceae</taxon>
        <taxon>Streptosporangium</taxon>
    </lineage>
</organism>
<keyword evidence="2" id="KW-1185">Reference proteome</keyword>
<protein>
    <submittedName>
        <fullName evidence="1">Uncharacterized protein</fullName>
    </submittedName>
</protein>
<dbReference type="AlphaFoldDB" id="D2B551"/>
<sequence>MSTDRKTQLSTDPANTEHLRCGERITMDELAVHLDAARVWLRQLALAAETPTVPIELGANICDRLDAMAEEPGRFGQNLARADTVISAWQPLRPYLPNRESWGARAHGSDRQQWGKRLSTVLSLHQLLAPVSDDLPWRDEEPGIAYLDGLNGIPGVGEWESARAARRRAAARQAAIQDQAQQERCSTCQAIAGTHRRTENGHIADAYHKPRITRATQVVDEALGEEQ</sequence>
<proteinExistence type="predicted"/>
<evidence type="ECO:0000313" key="1">
    <source>
        <dbReference type="EMBL" id="ACZ87575.1"/>
    </source>
</evidence>
<gene>
    <name evidence="1" type="ordered locus">Sros_4734</name>
</gene>
<dbReference type="HOGENOM" id="CLU_1219162_0_0_11"/>
<dbReference type="OrthoDB" id="4333147at2"/>
<evidence type="ECO:0000313" key="2">
    <source>
        <dbReference type="Proteomes" id="UP000002029"/>
    </source>
</evidence>
<name>D2B551_STRRD</name>
<dbReference type="EMBL" id="CP001814">
    <property type="protein sequence ID" value="ACZ87575.1"/>
    <property type="molecule type" value="Genomic_DNA"/>
</dbReference>